<dbReference type="OrthoDB" id="3265815at2759"/>
<evidence type="ECO:0000313" key="1">
    <source>
        <dbReference type="EMBL" id="KDR70031.1"/>
    </source>
</evidence>
<proteinExistence type="predicted"/>
<dbReference type="HOGENOM" id="CLU_051530_2_0_1"/>
<accession>A0A067SGL6</accession>
<sequence>MGLRSLQGDGPTRSIYCTWGRGGINGPLSSSLTHHDAVLFYVNSKVLLEASRTIFQEFLGASLEDKRFRDTIIDVPESSSVLNIIIHASYKLSCAKHSPPFDDLEAALNRMPVYGLVPKSHIVPPGPLYDILLSFAPMHPIRLYALAGHFGLQELALNTSSYLLSYDLSELTDDLAKRIGPTYLKRLMCFHLNIIESLKAIILQPPHPHPATPACDFVEQKKLGRAWALTASYLAWDSRPDLSVHRMQTTFLALEDHLTCDQCKAVLKSRVREVVVKWVNVKVRT</sequence>
<dbReference type="EMBL" id="KL142399">
    <property type="protein sequence ID" value="KDR70031.1"/>
    <property type="molecule type" value="Genomic_DNA"/>
</dbReference>
<reference evidence="2" key="1">
    <citation type="journal article" date="2014" name="Proc. Natl. Acad. Sci. U.S.A.">
        <title>Extensive sampling of basidiomycete genomes demonstrates inadequacy of the white-rot/brown-rot paradigm for wood decay fungi.</title>
        <authorList>
            <person name="Riley R."/>
            <person name="Salamov A.A."/>
            <person name="Brown D.W."/>
            <person name="Nagy L.G."/>
            <person name="Floudas D."/>
            <person name="Held B.W."/>
            <person name="Levasseur A."/>
            <person name="Lombard V."/>
            <person name="Morin E."/>
            <person name="Otillar R."/>
            <person name="Lindquist E.A."/>
            <person name="Sun H."/>
            <person name="LaButti K.M."/>
            <person name="Schmutz J."/>
            <person name="Jabbour D."/>
            <person name="Luo H."/>
            <person name="Baker S.E."/>
            <person name="Pisabarro A.G."/>
            <person name="Walton J.D."/>
            <person name="Blanchette R.A."/>
            <person name="Henrissat B."/>
            <person name="Martin F."/>
            <person name="Cullen D."/>
            <person name="Hibbett D.S."/>
            <person name="Grigoriev I.V."/>
        </authorList>
    </citation>
    <scope>NUCLEOTIDE SEQUENCE [LARGE SCALE GENOMIC DNA]</scope>
    <source>
        <strain evidence="2">CBS 339.88</strain>
    </source>
</reference>
<dbReference type="AlphaFoldDB" id="A0A067SGL6"/>
<keyword evidence="2" id="KW-1185">Reference proteome</keyword>
<gene>
    <name evidence="1" type="ORF">GALMADRAFT_902424</name>
</gene>
<organism evidence="1 2">
    <name type="scientific">Galerina marginata (strain CBS 339.88)</name>
    <dbReference type="NCBI Taxonomy" id="685588"/>
    <lineage>
        <taxon>Eukaryota</taxon>
        <taxon>Fungi</taxon>
        <taxon>Dikarya</taxon>
        <taxon>Basidiomycota</taxon>
        <taxon>Agaricomycotina</taxon>
        <taxon>Agaricomycetes</taxon>
        <taxon>Agaricomycetidae</taxon>
        <taxon>Agaricales</taxon>
        <taxon>Agaricineae</taxon>
        <taxon>Strophariaceae</taxon>
        <taxon>Galerina</taxon>
    </lineage>
</organism>
<dbReference type="Proteomes" id="UP000027222">
    <property type="component" value="Unassembled WGS sequence"/>
</dbReference>
<protein>
    <submittedName>
        <fullName evidence="1">Uncharacterized protein</fullName>
    </submittedName>
</protein>
<evidence type="ECO:0000313" key="2">
    <source>
        <dbReference type="Proteomes" id="UP000027222"/>
    </source>
</evidence>
<name>A0A067SGL6_GALM3</name>
<dbReference type="STRING" id="685588.A0A067SGL6"/>